<dbReference type="InterPro" id="IPR027417">
    <property type="entry name" value="P-loop_NTPase"/>
</dbReference>
<dbReference type="SUPFAM" id="SSF52540">
    <property type="entry name" value="P-loop containing nucleoside triphosphate hydrolases"/>
    <property type="match status" value="1"/>
</dbReference>
<keyword evidence="3" id="KW-1185">Reference proteome</keyword>
<reference evidence="2 3" key="1">
    <citation type="submission" date="2020-07" db="EMBL/GenBank/DDBJ databases">
        <title>Alkalicella. sp. LB2 genome.</title>
        <authorList>
            <person name="Postec A."/>
            <person name="Quemeneur M."/>
        </authorList>
    </citation>
    <scope>NUCLEOTIDE SEQUENCE [LARGE SCALE GENOMIC DNA]</scope>
    <source>
        <strain evidence="2 3">LB2</strain>
    </source>
</reference>
<evidence type="ECO:0000313" key="3">
    <source>
        <dbReference type="Proteomes" id="UP000516160"/>
    </source>
</evidence>
<feature type="domain" description="Protein CR006 P-loop" evidence="1">
    <location>
        <begin position="227"/>
        <end position="494"/>
    </location>
</feature>
<organism evidence="2 3">
    <name type="scientific">Alkalicella caledoniensis</name>
    <dbReference type="NCBI Taxonomy" id="2731377"/>
    <lineage>
        <taxon>Bacteria</taxon>
        <taxon>Bacillati</taxon>
        <taxon>Bacillota</taxon>
        <taxon>Clostridia</taxon>
        <taxon>Eubacteriales</taxon>
        <taxon>Proteinivoracaceae</taxon>
        <taxon>Alkalicella</taxon>
    </lineage>
</organism>
<proteinExistence type="predicted"/>
<protein>
    <submittedName>
        <fullName evidence="2">AAA family ATPase</fullName>
    </submittedName>
</protein>
<dbReference type="KEGG" id="acae:HYG86_04615"/>
<sequence>MSDYTINIQNCNNIAQGELPIYSNKLNIMFGRNGTGKSTMVRAITLISQQKALTELAPYGISNEDVQPHIEGFSSDNIAIFDEEYVRQYVYQTNTLIKNTFEVLIRSNEYDNAKKNIDDALSTVKTTITERQEIVNLQSNIGDLIDKIKMTSNNKIARRGGTKGILEGKGAYFNPPAELTDLKPFFEKNTVSKWATWRLQGYDQFGSKGCCPYCSTNDSEKTSTINRVFADSFDKASVEIAAAISKALEALQPYLDEKKTEELISLFGVKEDLDVLETQLTKLCTEADYLYKRLTSIVSFNGASVDRDNIADLESKLNEMKIDFRAIDDFFISDLTKQEISTINMEVDNLLDKVNVLKGEIGKYNKYIQDKIKDRKLDINEFLSIAGFRYSFDVELDGENNARAFLKFIMPDGNSGDLNSPSKHLSWGEKNAFALILFMFDAISRNPDLIILDDPISSFDSNKKYAIINRLFKTGDKDNSLYQRTVLMLTHDFEPVIDYVQVGAGKQDPSYVCANYLVNNDGNLTCTPIQKNSDLMSSVVLLKEIAEDSNIDIAARIGCLRKFIEHQYRKPKEESDAYNILSSLIHRRSEPTFDSEGKNKLSEEQRANGKGFIQQYIPEFDYDLVIEQCTPEKLMDRYANETSSYIKMLILRAYTEHDKEARERLRQTNDVLRKYVDETYHIENDYLYSLDVRRFNIVPDHYMIHAERFVANERARFDFTEV</sequence>
<dbReference type="Proteomes" id="UP000516160">
    <property type="component" value="Chromosome"/>
</dbReference>
<accession>A0A7G9W5Z2</accession>
<evidence type="ECO:0000259" key="1">
    <source>
        <dbReference type="Pfam" id="PF13166"/>
    </source>
</evidence>
<dbReference type="Pfam" id="PF13166">
    <property type="entry name" value="AAA_13"/>
    <property type="match status" value="1"/>
</dbReference>
<dbReference type="RefSeq" id="WP_213167766.1">
    <property type="nucleotide sequence ID" value="NZ_CP058559.1"/>
</dbReference>
<evidence type="ECO:0000313" key="2">
    <source>
        <dbReference type="EMBL" id="QNO14104.1"/>
    </source>
</evidence>
<dbReference type="InterPro" id="IPR026866">
    <property type="entry name" value="CR006_AAA"/>
</dbReference>
<dbReference type="GO" id="GO:0000731">
    <property type="term" value="P:DNA synthesis involved in DNA repair"/>
    <property type="evidence" value="ECO:0007669"/>
    <property type="project" value="TreeGrafter"/>
</dbReference>
<dbReference type="PANTHER" id="PTHR32182">
    <property type="entry name" value="DNA REPLICATION AND REPAIR PROTEIN RECF"/>
    <property type="match status" value="1"/>
</dbReference>
<gene>
    <name evidence="2" type="ORF">HYG86_04615</name>
</gene>
<dbReference type="AlphaFoldDB" id="A0A7G9W5Z2"/>
<dbReference type="GO" id="GO:0006302">
    <property type="term" value="P:double-strand break repair"/>
    <property type="evidence" value="ECO:0007669"/>
    <property type="project" value="TreeGrafter"/>
</dbReference>
<name>A0A7G9W5Z2_ALKCA</name>
<dbReference type="Gene3D" id="3.40.50.300">
    <property type="entry name" value="P-loop containing nucleotide triphosphate hydrolases"/>
    <property type="match status" value="2"/>
</dbReference>
<dbReference type="PANTHER" id="PTHR32182:SF22">
    <property type="entry name" value="ATP-DEPENDENT ENDONUCLEASE, OLD FAMILY-RELATED"/>
    <property type="match status" value="1"/>
</dbReference>
<dbReference type="EMBL" id="CP058559">
    <property type="protein sequence ID" value="QNO14104.1"/>
    <property type="molecule type" value="Genomic_DNA"/>
</dbReference>